<comment type="subcellular location">
    <subcellularLocation>
        <location evidence="4">Cytoplasm</location>
        <location evidence="4">Cytoskeleton</location>
        <location evidence="4">Microtubule organizing center</location>
    </subcellularLocation>
</comment>
<sequence length="751" mass="81389">MTVVVRLATTKWDFKEKSFLNKKRSTAFFCCCVVKEKSLDSRLDWVFLHFRKDPCSVSSPHGFENQIGLRPVTEPIYVAIQTTPDISTVRYGPESIRHFPLRLNGTHPFPRPPDEWDHPSLSNRQTDKLAEAPLVEVHPSELTIYHFDRRRETGPVRAGDAILLVGRCPASTREAPASSKGPHPARAPQGTRPAAFFAVTAAADASGTVGALAMQDREAVRAPLSCRWEVLNAGDPSSRSPLAPRHEILLKSHVGQLLVIREPESSPSGGEKREMGQSLAATGTTITSYTKWRLVRAGTPEMPEWAFRNRTPLMTSQTPQSLALTLRRTSRSLPLGSLPLAWQEGLVLEDLLSSLLGCRGTHVRGEELDDAVSENENQIPMWQFSLHNLPAEGGGSAVTDATAPQPSHALSRLVNEASPMISDARRVTRFCEMLAAEGPDAGLIAQALLSAFGAVLKELIAKVASLEAESKGAVLVSGASAGLSIQRAWAKLQRARDSLALLSHLVGKLQKKRGGPLLSALHEAAETVSAGALPAGTFVRFLQRQAAEPEVQMLETWLFEGRIDDPYGEFFITESAEGPRASEAAGGMSRRSRTPGSRSPLSRLDLLLESAEGSIGADGEAGSLDPAESFWSSKFSVVPERVPSFLKDAAQKVLLAGKSVHVLATCNSRAVRGDPSFMAVIEGAFRLSGASLLRFLLDQMDLRGRLLSLKHFFFVDKADLLGQFLDVAGPVSLLQKRMKGGGVIVTLRSKL</sequence>
<dbReference type="GO" id="GO:0051321">
    <property type="term" value="P:meiotic cell cycle"/>
    <property type="evidence" value="ECO:0007669"/>
    <property type="project" value="TreeGrafter"/>
</dbReference>
<organism evidence="7">
    <name type="scientific">Chromera velia CCMP2878</name>
    <dbReference type="NCBI Taxonomy" id="1169474"/>
    <lineage>
        <taxon>Eukaryota</taxon>
        <taxon>Sar</taxon>
        <taxon>Alveolata</taxon>
        <taxon>Colpodellida</taxon>
        <taxon>Chromeraceae</taxon>
        <taxon>Chromera</taxon>
    </lineage>
</organism>
<dbReference type="GO" id="GO:0007020">
    <property type="term" value="P:microtubule nucleation"/>
    <property type="evidence" value="ECO:0007669"/>
    <property type="project" value="InterPro"/>
</dbReference>
<evidence type="ECO:0000256" key="4">
    <source>
        <dbReference type="RuleBase" id="RU363050"/>
    </source>
</evidence>
<accession>A0A0K6S9E6</accession>
<dbReference type="GO" id="GO:0051225">
    <property type="term" value="P:spindle assembly"/>
    <property type="evidence" value="ECO:0007669"/>
    <property type="project" value="TreeGrafter"/>
</dbReference>
<keyword evidence="3 4" id="KW-0206">Cytoskeleton</keyword>
<dbReference type="PANTHER" id="PTHR19302:SF13">
    <property type="entry name" value="GAMMA-TUBULIN COMPLEX COMPONENT 2"/>
    <property type="match status" value="1"/>
</dbReference>
<feature type="domain" description="Gamma tubulin complex component protein N-terminal" evidence="6">
    <location>
        <begin position="348"/>
        <end position="669"/>
    </location>
</feature>
<keyword evidence="2 4" id="KW-0493">Microtubule</keyword>
<dbReference type="GO" id="GO:0000930">
    <property type="term" value="C:gamma-tubulin complex"/>
    <property type="evidence" value="ECO:0007669"/>
    <property type="project" value="TreeGrafter"/>
</dbReference>
<dbReference type="GO" id="GO:0005874">
    <property type="term" value="C:microtubule"/>
    <property type="evidence" value="ECO:0007669"/>
    <property type="project" value="UniProtKB-KW"/>
</dbReference>
<dbReference type="PhylomeDB" id="A0A0K6S9E6"/>
<gene>
    <name evidence="7" type="ORF">Cvel_28364.t2.CR1</name>
</gene>
<comment type="similarity">
    <text evidence="4">Belongs to the TUBGCP family.</text>
</comment>
<dbReference type="GO" id="GO:0043015">
    <property type="term" value="F:gamma-tubulin binding"/>
    <property type="evidence" value="ECO:0007669"/>
    <property type="project" value="InterPro"/>
</dbReference>
<dbReference type="PANTHER" id="PTHR19302">
    <property type="entry name" value="GAMMA TUBULIN COMPLEX PROTEIN"/>
    <property type="match status" value="1"/>
</dbReference>
<reference evidence="7" key="1">
    <citation type="submission" date="2014-11" db="EMBL/GenBank/DDBJ databases">
        <title>Molecular phylogeny of cliff fern family Woodsiaceae with morphological implications.</title>
        <authorList>
            <person name="Shao Y.-Z."/>
            <person name="Wei R."/>
            <person name="Zhang X.-C."/>
        </authorList>
    </citation>
    <scope>NUCLEOTIDE SEQUENCE</scope>
</reference>
<evidence type="ECO:0000256" key="3">
    <source>
        <dbReference type="ARBA" id="ARBA00023212"/>
    </source>
</evidence>
<dbReference type="InterPro" id="IPR007259">
    <property type="entry name" value="GCP"/>
</dbReference>
<dbReference type="Pfam" id="PF17681">
    <property type="entry name" value="GCP_N_terminal"/>
    <property type="match status" value="1"/>
</dbReference>
<dbReference type="InterPro" id="IPR041470">
    <property type="entry name" value="GCP_N"/>
</dbReference>
<dbReference type="GO" id="GO:0000922">
    <property type="term" value="C:spindle pole"/>
    <property type="evidence" value="ECO:0007669"/>
    <property type="project" value="InterPro"/>
</dbReference>
<proteinExistence type="inferred from homology"/>
<dbReference type="GO" id="GO:0000278">
    <property type="term" value="P:mitotic cell cycle"/>
    <property type="evidence" value="ECO:0007669"/>
    <property type="project" value="TreeGrafter"/>
</dbReference>
<name>A0A0K6S9E6_9ALVE</name>
<feature type="region of interest" description="Disordered" evidence="5">
    <location>
        <begin position="578"/>
        <end position="600"/>
    </location>
</feature>
<dbReference type="GO" id="GO:0051011">
    <property type="term" value="F:microtubule minus-end binding"/>
    <property type="evidence" value="ECO:0007669"/>
    <property type="project" value="TreeGrafter"/>
</dbReference>
<dbReference type="AlphaFoldDB" id="A0A0K6S9E6"/>
<dbReference type="VEuPathDB" id="CryptoDB:Cvel_28364"/>
<keyword evidence="1 4" id="KW-0963">Cytoplasm</keyword>
<dbReference type="EMBL" id="CDMZ01002933">
    <property type="protein sequence ID" value="CUC10186.1"/>
    <property type="molecule type" value="Genomic_DNA"/>
</dbReference>
<evidence type="ECO:0000259" key="6">
    <source>
        <dbReference type="Pfam" id="PF17681"/>
    </source>
</evidence>
<protein>
    <recommendedName>
        <fullName evidence="4">Spindle pole body component</fullName>
    </recommendedName>
</protein>
<evidence type="ECO:0000256" key="1">
    <source>
        <dbReference type="ARBA" id="ARBA00022490"/>
    </source>
</evidence>
<evidence type="ECO:0000256" key="2">
    <source>
        <dbReference type="ARBA" id="ARBA00022701"/>
    </source>
</evidence>
<dbReference type="GO" id="GO:0031122">
    <property type="term" value="P:cytoplasmic microtubule organization"/>
    <property type="evidence" value="ECO:0007669"/>
    <property type="project" value="TreeGrafter"/>
</dbReference>
<evidence type="ECO:0000313" key="7">
    <source>
        <dbReference type="EMBL" id="CUC10186.1"/>
    </source>
</evidence>
<evidence type="ECO:0000256" key="5">
    <source>
        <dbReference type="SAM" id="MobiDB-lite"/>
    </source>
</evidence>